<dbReference type="Gene3D" id="1.10.390.10">
    <property type="entry name" value="Neutral Protease Domain 2"/>
    <property type="match status" value="1"/>
</dbReference>
<dbReference type="GO" id="GO:0008270">
    <property type="term" value="F:zinc ion binding"/>
    <property type="evidence" value="ECO:0007669"/>
    <property type="project" value="InterPro"/>
</dbReference>
<gene>
    <name evidence="2" type="ORF">ENT08_05505</name>
</gene>
<feature type="domain" description="Peptidase M1 membrane alanine aminopeptidase" evidence="1">
    <location>
        <begin position="206"/>
        <end position="362"/>
    </location>
</feature>
<evidence type="ECO:0000313" key="2">
    <source>
        <dbReference type="EMBL" id="HGS05181.1"/>
    </source>
</evidence>
<dbReference type="PANTHER" id="PTHR11533:SF174">
    <property type="entry name" value="PUROMYCIN-SENSITIVE AMINOPEPTIDASE-RELATED"/>
    <property type="match status" value="1"/>
</dbReference>
<dbReference type="InterPro" id="IPR027268">
    <property type="entry name" value="Peptidase_M4/M1_CTD_sf"/>
</dbReference>
<accession>A0A7V4G8F6</accession>
<dbReference type="GO" id="GO:0070006">
    <property type="term" value="F:metalloaminopeptidase activity"/>
    <property type="evidence" value="ECO:0007669"/>
    <property type="project" value="TreeGrafter"/>
</dbReference>
<comment type="caution">
    <text evidence="2">The sequence shown here is derived from an EMBL/GenBank/DDBJ whole genome shotgun (WGS) entry which is preliminary data.</text>
</comment>
<organism evidence="2">
    <name type="scientific">Desulfobacca acetoxidans</name>
    <dbReference type="NCBI Taxonomy" id="60893"/>
    <lineage>
        <taxon>Bacteria</taxon>
        <taxon>Pseudomonadati</taxon>
        <taxon>Thermodesulfobacteriota</taxon>
        <taxon>Desulfobaccia</taxon>
        <taxon>Desulfobaccales</taxon>
        <taxon>Desulfobaccaceae</taxon>
        <taxon>Desulfobacca</taxon>
    </lineage>
</organism>
<name>A0A7V4G8F6_9BACT</name>
<dbReference type="EMBL" id="DSXI01000327">
    <property type="protein sequence ID" value="HGS05181.1"/>
    <property type="molecule type" value="Genomic_DNA"/>
</dbReference>
<sequence length="615" mass="70004">MARISAPQGRRLTIFLADLKVLKVMVNGRPFDLGKTADPSQLEVPGGVIEVAYEGVFQDQESNIIGEQGIVLRDIWYPVLAGRCLYTLTATLPRDYEAVSEADRIIKSQGDGTATFQFEFPHPLNDSDGLTFAASPRFQVSQASYREIEIYAYFFPEHAGLAPQYLEQARQFLEMYERLLGPYPYRRFSLVESFQPSAYSMPTYVLLGEREIGSDEYATSLLAHEILHQWFGNLVFTDFDRGNWNEGLTIYLADHLLEDHKGAGWQCRRRILSNFKSHVTARNEIPLRRFSEREDDVTRSVGYGKSAMVFHMLRRLVGEEIFFSGIREFVQTYSFRAASWDDLRKIFEKRARQDLSWFFSQWLNRVGLPEIRVDDVKVEAAGKQFRVAVTLSQPGPLYKLQVPVTFYREQVPRHFTVTLSRKKQNFPFLLASRPEELVIDENFEVFRKLSPAEDPATFKRLVARGPNLTVQPPLPADIAEDIIKAFKQRGVNLKVAKAGANGANAPHSATVLLGGDHPLIPNLLGNLEVKGRGFSAVIRKHPHAPEHLVAVFQVNGREEIEPALREMFTHRFYSDYVFQRGEPACRTLKEEERGLRVKVENDAKGFKGGPGETRP</sequence>
<dbReference type="SUPFAM" id="SSF55486">
    <property type="entry name" value="Metalloproteases ('zincins'), catalytic domain"/>
    <property type="match status" value="1"/>
</dbReference>
<dbReference type="PANTHER" id="PTHR11533">
    <property type="entry name" value="PROTEASE M1 ZINC METALLOPROTEASE"/>
    <property type="match status" value="1"/>
</dbReference>
<dbReference type="GO" id="GO:0016020">
    <property type="term" value="C:membrane"/>
    <property type="evidence" value="ECO:0007669"/>
    <property type="project" value="TreeGrafter"/>
</dbReference>
<dbReference type="GO" id="GO:0042277">
    <property type="term" value="F:peptide binding"/>
    <property type="evidence" value="ECO:0007669"/>
    <property type="project" value="TreeGrafter"/>
</dbReference>
<protein>
    <recommendedName>
        <fullName evidence="1">Peptidase M1 membrane alanine aminopeptidase domain-containing protein</fullName>
    </recommendedName>
</protein>
<dbReference type="GO" id="GO:0005737">
    <property type="term" value="C:cytoplasm"/>
    <property type="evidence" value="ECO:0007669"/>
    <property type="project" value="TreeGrafter"/>
</dbReference>
<evidence type="ECO:0000259" key="1">
    <source>
        <dbReference type="Pfam" id="PF01433"/>
    </source>
</evidence>
<dbReference type="AlphaFoldDB" id="A0A7V4G8F6"/>
<dbReference type="InterPro" id="IPR050344">
    <property type="entry name" value="Peptidase_M1_aminopeptidases"/>
</dbReference>
<dbReference type="GO" id="GO:0043171">
    <property type="term" value="P:peptide catabolic process"/>
    <property type="evidence" value="ECO:0007669"/>
    <property type="project" value="TreeGrafter"/>
</dbReference>
<reference evidence="2" key="1">
    <citation type="journal article" date="2020" name="mSystems">
        <title>Genome- and Community-Level Interaction Insights into Carbon Utilization and Element Cycling Functions of Hydrothermarchaeota in Hydrothermal Sediment.</title>
        <authorList>
            <person name="Zhou Z."/>
            <person name="Liu Y."/>
            <person name="Xu W."/>
            <person name="Pan J."/>
            <person name="Luo Z.H."/>
            <person name="Li M."/>
        </authorList>
    </citation>
    <scope>NUCLEOTIDE SEQUENCE [LARGE SCALE GENOMIC DNA]</scope>
    <source>
        <strain evidence="2">SpSt-548</strain>
    </source>
</reference>
<dbReference type="Pfam" id="PF01433">
    <property type="entry name" value="Peptidase_M1"/>
    <property type="match status" value="1"/>
</dbReference>
<dbReference type="InterPro" id="IPR014782">
    <property type="entry name" value="Peptidase_M1_dom"/>
</dbReference>
<dbReference type="GO" id="GO:0005615">
    <property type="term" value="C:extracellular space"/>
    <property type="evidence" value="ECO:0007669"/>
    <property type="project" value="TreeGrafter"/>
</dbReference>
<proteinExistence type="predicted"/>